<evidence type="ECO:0000256" key="2">
    <source>
        <dbReference type="ARBA" id="ARBA00022723"/>
    </source>
</evidence>
<keyword evidence="2" id="KW-0479">Metal-binding</keyword>
<feature type="signal peptide" evidence="5">
    <location>
        <begin position="1"/>
        <end position="23"/>
    </location>
</feature>
<evidence type="ECO:0000256" key="1">
    <source>
        <dbReference type="ARBA" id="ARBA00008779"/>
    </source>
</evidence>
<evidence type="ECO:0000256" key="4">
    <source>
        <dbReference type="ARBA" id="ARBA00022837"/>
    </source>
</evidence>
<dbReference type="Pfam" id="PF00884">
    <property type="entry name" value="Sulfatase"/>
    <property type="match status" value="1"/>
</dbReference>
<organism evidence="7">
    <name type="scientific">Pricia antarctica</name>
    <dbReference type="NCBI Taxonomy" id="641691"/>
    <lineage>
        <taxon>Bacteria</taxon>
        <taxon>Pseudomonadati</taxon>
        <taxon>Bacteroidota</taxon>
        <taxon>Flavobacteriia</taxon>
        <taxon>Flavobacteriales</taxon>
        <taxon>Flavobacteriaceae</taxon>
        <taxon>Pricia</taxon>
    </lineage>
</organism>
<keyword evidence="4" id="KW-0106">Calcium</keyword>
<dbReference type="PROSITE" id="PS51257">
    <property type="entry name" value="PROKAR_LIPOPROTEIN"/>
    <property type="match status" value="1"/>
</dbReference>
<dbReference type="GO" id="GO:0046872">
    <property type="term" value="F:metal ion binding"/>
    <property type="evidence" value="ECO:0007669"/>
    <property type="project" value="UniProtKB-KW"/>
</dbReference>
<dbReference type="Gene3D" id="3.30.1120.10">
    <property type="match status" value="1"/>
</dbReference>
<feature type="domain" description="Sulfatase N-terminal" evidence="6">
    <location>
        <begin position="35"/>
        <end position="347"/>
    </location>
</feature>
<feature type="chain" id="PRO_5033003337" evidence="5">
    <location>
        <begin position="24"/>
        <end position="480"/>
    </location>
</feature>
<dbReference type="SUPFAM" id="SSF53649">
    <property type="entry name" value="Alkaline phosphatase-like"/>
    <property type="match status" value="1"/>
</dbReference>
<dbReference type="InterPro" id="IPR000917">
    <property type="entry name" value="Sulfatase_N"/>
</dbReference>
<dbReference type="PANTHER" id="PTHR42693:SF53">
    <property type="entry name" value="ENDO-4-O-SULFATASE"/>
    <property type="match status" value="1"/>
</dbReference>
<evidence type="ECO:0000259" key="6">
    <source>
        <dbReference type="Pfam" id="PF00884"/>
    </source>
</evidence>
<evidence type="ECO:0000256" key="5">
    <source>
        <dbReference type="SAM" id="SignalP"/>
    </source>
</evidence>
<protein>
    <submittedName>
        <fullName evidence="7">DUF4976 domain-containing protein</fullName>
    </submittedName>
</protein>
<dbReference type="InterPro" id="IPR017850">
    <property type="entry name" value="Alkaline_phosphatase_core_sf"/>
</dbReference>
<comment type="similarity">
    <text evidence="1">Belongs to the sulfatase family.</text>
</comment>
<proteinExistence type="inferred from homology"/>
<dbReference type="InterPro" id="IPR024607">
    <property type="entry name" value="Sulfatase_CS"/>
</dbReference>
<accession>A0A831QLW4</accession>
<sequence length="480" mass="54275">MYKLLSSLGILLFLMLACNQQNNYSATHSIEKGKPNVLIILTDQWRAQATGYAGDPNINTPHLDSLAAISVNFKNAVSGMPVCSPFRASLMTGQRPLTHGVFMNDVQLDTSAITLGKIFKNAGYETGFIGKWHLDGHGRLSYIPPGNRRQGFDFWKANECTHNYNHSVYYQNQDSKPKIWDGYDAVSQTDAAIDFIKNNKTKNSSFSLVLSYGTPHAPYQTAPDKYQKRINMDSIQLRKNVPEDMKAQVRKDLAGYYAHIVALDDMIGKLISSLKKSGQIQNTIVVFTSDHGDLLGSQGAYKKQQPYDESIRVPMLFYIPEQLKISPGEKKAAMNSEDILPTLLGLCKIKIPKTVEGINYSTYLEGNEEFNRAALITCVQPFGQWNRVAHNGREYRGLRTEKYTYTRDLNGPWLLFDNEKDPYQLNNLVGNVQMSELQNTLENQLSRRLKENNDEFLPGMEYIKKWAYPTDSTGTVPYSE</sequence>
<reference evidence="7" key="1">
    <citation type="journal article" date="2020" name="mSystems">
        <title>Genome- and Community-Level Interaction Insights into Carbon Utilization and Element Cycling Functions of Hydrothermarchaeota in Hydrothermal Sediment.</title>
        <authorList>
            <person name="Zhou Z."/>
            <person name="Liu Y."/>
            <person name="Xu W."/>
            <person name="Pan J."/>
            <person name="Luo Z.H."/>
            <person name="Li M."/>
        </authorList>
    </citation>
    <scope>NUCLEOTIDE SEQUENCE [LARGE SCALE GENOMIC DNA]</scope>
    <source>
        <strain evidence="7">HyVt-345</strain>
    </source>
</reference>
<dbReference type="EMBL" id="DRGL01000027">
    <property type="protein sequence ID" value="HEA20870.1"/>
    <property type="molecule type" value="Genomic_DNA"/>
</dbReference>
<comment type="caution">
    <text evidence="7">The sequence shown here is derived from an EMBL/GenBank/DDBJ whole genome shotgun (WGS) entry which is preliminary data.</text>
</comment>
<dbReference type="Gene3D" id="3.40.720.10">
    <property type="entry name" value="Alkaline Phosphatase, subunit A"/>
    <property type="match status" value="1"/>
</dbReference>
<dbReference type="GO" id="GO:0004065">
    <property type="term" value="F:arylsulfatase activity"/>
    <property type="evidence" value="ECO:0007669"/>
    <property type="project" value="TreeGrafter"/>
</dbReference>
<dbReference type="Proteomes" id="UP000886191">
    <property type="component" value="Unassembled WGS sequence"/>
</dbReference>
<name>A0A831QLW4_9FLAO</name>
<dbReference type="PROSITE" id="PS00149">
    <property type="entry name" value="SULFATASE_2"/>
    <property type="match status" value="1"/>
</dbReference>
<evidence type="ECO:0000313" key="7">
    <source>
        <dbReference type="EMBL" id="HEA20870.1"/>
    </source>
</evidence>
<dbReference type="InterPro" id="IPR050738">
    <property type="entry name" value="Sulfatase"/>
</dbReference>
<dbReference type="CDD" id="cd16034">
    <property type="entry name" value="sulfatase_like"/>
    <property type="match status" value="1"/>
</dbReference>
<dbReference type="AlphaFoldDB" id="A0A831QLW4"/>
<keyword evidence="5" id="KW-0732">Signal</keyword>
<gene>
    <name evidence="7" type="ORF">ENH87_08120</name>
</gene>
<dbReference type="PANTHER" id="PTHR42693">
    <property type="entry name" value="ARYLSULFATASE FAMILY MEMBER"/>
    <property type="match status" value="1"/>
</dbReference>
<evidence type="ECO:0000256" key="3">
    <source>
        <dbReference type="ARBA" id="ARBA00022801"/>
    </source>
</evidence>
<keyword evidence="3" id="KW-0378">Hydrolase</keyword>